<dbReference type="EMBL" id="CZPZ01000001">
    <property type="protein sequence ID" value="CUS31422.1"/>
    <property type="molecule type" value="Genomic_DNA"/>
</dbReference>
<name>A0A0S4L402_9BACT</name>
<protein>
    <recommendedName>
        <fullName evidence="6">Acetyltransferase</fullName>
    </recommendedName>
</protein>
<keyword evidence="5" id="KW-1185">Reference proteome</keyword>
<keyword evidence="1" id="KW-0808">Transferase</keyword>
<dbReference type="RefSeq" id="WP_281176414.1">
    <property type="nucleotide sequence ID" value="NZ_CZPZ01000001.1"/>
</dbReference>
<evidence type="ECO:0000313" key="4">
    <source>
        <dbReference type="EMBL" id="CUS31422.1"/>
    </source>
</evidence>
<evidence type="ECO:0000313" key="5">
    <source>
        <dbReference type="Proteomes" id="UP000198736"/>
    </source>
</evidence>
<dbReference type="PANTHER" id="PTHR23416">
    <property type="entry name" value="SIALIC ACID SYNTHASE-RELATED"/>
    <property type="match status" value="1"/>
</dbReference>
<dbReference type="GO" id="GO:0016746">
    <property type="term" value="F:acyltransferase activity"/>
    <property type="evidence" value="ECO:0007669"/>
    <property type="project" value="UniProtKB-KW"/>
</dbReference>
<dbReference type="PROSITE" id="PS00101">
    <property type="entry name" value="HEXAPEP_TRANSFERASES"/>
    <property type="match status" value="1"/>
</dbReference>
<reference evidence="5" key="1">
    <citation type="submission" date="2015-10" db="EMBL/GenBank/DDBJ databases">
        <authorList>
            <person name="Luecker S."/>
            <person name="Luecker S."/>
        </authorList>
    </citation>
    <scope>NUCLEOTIDE SEQUENCE [LARGE SCALE GENOMIC DNA]</scope>
</reference>
<dbReference type="SUPFAM" id="SSF51161">
    <property type="entry name" value="Trimeric LpxA-like enzymes"/>
    <property type="match status" value="1"/>
</dbReference>
<dbReference type="InterPro" id="IPR001451">
    <property type="entry name" value="Hexapep"/>
</dbReference>
<keyword evidence="3" id="KW-0012">Acyltransferase</keyword>
<dbReference type="Gene3D" id="2.160.10.10">
    <property type="entry name" value="Hexapeptide repeat proteins"/>
    <property type="match status" value="1"/>
</dbReference>
<evidence type="ECO:0000256" key="3">
    <source>
        <dbReference type="ARBA" id="ARBA00023315"/>
    </source>
</evidence>
<dbReference type="CDD" id="cd04647">
    <property type="entry name" value="LbH_MAT_like"/>
    <property type="match status" value="1"/>
</dbReference>
<evidence type="ECO:0008006" key="6">
    <source>
        <dbReference type="Google" id="ProtNLM"/>
    </source>
</evidence>
<dbReference type="PANTHER" id="PTHR23416:SF78">
    <property type="entry name" value="LIPOPOLYSACCHARIDE BIOSYNTHESIS O-ACETYL TRANSFERASE WBBJ-RELATED"/>
    <property type="match status" value="1"/>
</dbReference>
<organism evidence="4 5">
    <name type="scientific">Candidatus Nitrospira nitrificans</name>
    <dbReference type="NCBI Taxonomy" id="1742973"/>
    <lineage>
        <taxon>Bacteria</taxon>
        <taxon>Pseudomonadati</taxon>
        <taxon>Nitrospirota</taxon>
        <taxon>Nitrospiria</taxon>
        <taxon>Nitrospirales</taxon>
        <taxon>Nitrospiraceae</taxon>
        <taxon>Nitrospira</taxon>
    </lineage>
</organism>
<dbReference type="AlphaFoldDB" id="A0A0S4L402"/>
<dbReference type="Pfam" id="PF00132">
    <property type="entry name" value="Hexapep"/>
    <property type="match status" value="1"/>
</dbReference>
<proteinExistence type="predicted"/>
<dbReference type="InterPro" id="IPR011004">
    <property type="entry name" value="Trimer_LpxA-like_sf"/>
</dbReference>
<keyword evidence="2" id="KW-0677">Repeat</keyword>
<dbReference type="InterPro" id="IPR051159">
    <property type="entry name" value="Hexapeptide_acetyltransf"/>
</dbReference>
<accession>A0A0S4L402</accession>
<evidence type="ECO:0000256" key="1">
    <source>
        <dbReference type="ARBA" id="ARBA00022679"/>
    </source>
</evidence>
<sequence>MDFAKIKKWTFFILYHGVAKHLPISSYPLGQFGQRLRRACCRRLFRRCGHAVNIEHGADFMFGDTIEIGHRSGIGIDAFIRADLVIGRDVMMGPRVTIYGRYHKWDRVDIPMMDQGMGEYDRIMIEDDVWIGANAIILKGVTIGKGAIVGAGAVVKNNVPAYAIVGGNPAKVIRSRISEEVRT</sequence>
<gene>
    <name evidence="4" type="ORF">COMA2_10094</name>
</gene>
<dbReference type="InterPro" id="IPR018357">
    <property type="entry name" value="Hexapep_transf_CS"/>
</dbReference>
<dbReference type="Proteomes" id="UP000198736">
    <property type="component" value="Unassembled WGS sequence"/>
</dbReference>
<dbReference type="STRING" id="1742973.COMA2_10094"/>
<evidence type="ECO:0000256" key="2">
    <source>
        <dbReference type="ARBA" id="ARBA00022737"/>
    </source>
</evidence>